<accession>A0ABR4EV70</accession>
<protein>
    <submittedName>
        <fullName evidence="2">Uncharacterized protein</fullName>
    </submittedName>
</protein>
<name>A0ABR4EV70_9PEZI</name>
<gene>
    <name evidence="2" type="ORF">FJTKL_07115</name>
</gene>
<proteinExistence type="predicted"/>
<organism evidence="2 3">
    <name type="scientific">Diaporthe vaccinii</name>
    <dbReference type="NCBI Taxonomy" id="105482"/>
    <lineage>
        <taxon>Eukaryota</taxon>
        <taxon>Fungi</taxon>
        <taxon>Dikarya</taxon>
        <taxon>Ascomycota</taxon>
        <taxon>Pezizomycotina</taxon>
        <taxon>Sordariomycetes</taxon>
        <taxon>Sordariomycetidae</taxon>
        <taxon>Diaporthales</taxon>
        <taxon>Diaporthaceae</taxon>
        <taxon>Diaporthe</taxon>
        <taxon>Diaporthe eres species complex</taxon>
    </lineage>
</organism>
<sequence length="110" mass="11671">MSMFQLRALQIFSGQVMMWLSLGRLTSLTVSDGVNAGDSFRNVKWSVGQVLGVAQFVPVVIDLVVAGTYGLKAAWEEKMSKRLSVVDAPSASGDSGGGDATNKLTKVTTM</sequence>
<dbReference type="Proteomes" id="UP001600888">
    <property type="component" value="Unassembled WGS sequence"/>
</dbReference>
<feature type="region of interest" description="Disordered" evidence="1">
    <location>
        <begin position="87"/>
        <end position="110"/>
    </location>
</feature>
<keyword evidence="3" id="KW-1185">Reference proteome</keyword>
<dbReference type="EMBL" id="JBAWTH010000025">
    <property type="protein sequence ID" value="KAL2286341.1"/>
    <property type="molecule type" value="Genomic_DNA"/>
</dbReference>
<evidence type="ECO:0000313" key="2">
    <source>
        <dbReference type="EMBL" id="KAL2286341.1"/>
    </source>
</evidence>
<evidence type="ECO:0000256" key="1">
    <source>
        <dbReference type="SAM" id="MobiDB-lite"/>
    </source>
</evidence>
<reference evidence="2 3" key="1">
    <citation type="submission" date="2024-03" db="EMBL/GenBank/DDBJ databases">
        <title>A high-quality draft genome sequence of Diaporthe vaccinii, a causative agent of upright dieback and viscid rot disease in cranberry plants.</title>
        <authorList>
            <person name="Sarrasin M."/>
            <person name="Lang B.F."/>
            <person name="Burger G."/>
        </authorList>
    </citation>
    <scope>NUCLEOTIDE SEQUENCE [LARGE SCALE GENOMIC DNA]</scope>
    <source>
        <strain evidence="2 3">IS7</strain>
    </source>
</reference>
<evidence type="ECO:0000313" key="3">
    <source>
        <dbReference type="Proteomes" id="UP001600888"/>
    </source>
</evidence>
<comment type="caution">
    <text evidence="2">The sequence shown here is derived from an EMBL/GenBank/DDBJ whole genome shotgun (WGS) entry which is preliminary data.</text>
</comment>